<organism evidence="7 8">
    <name type="scientific">Setaria digitata</name>
    <dbReference type="NCBI Taxonomy" id="48799"/>
    <lineage>
        <taxon>Eukaryota</taxon>
        <taxon>Metazoa</taxon>
        <taxon>Ecdysozoa</taxon>
        <taxon>Nematoda</taxon>
        <taxon>Chromadorea</taxon>
        <taxon>Rhabditida</taxon>
        <taxon>Spirurina</taxon>
        <taxon>Spiruromorpha</taxon>
        <taxon>Filarioidea</taxon>
        <taxon>Setariidae</taxon>
        <taxon>Setaria</taxon>
    </lineage>
</organism>
<dbReference type="PANTHER" id="PTHR23259:SF70">
    <property type="entry name" value="ACCESSORY GLAND PROTEIN ACP62F-RELATED"/>
    <property type="match status" value="1"/>
</dbReference>
<evidence type="ECO:0000256" key="5">
    <source>
        <dbReference type="SAM" id="Phobius"/>
    </source>
</evidence>
<evidence type="ECO:0000256" key="3">
    <source>
        <dbReference type="ARBA" id="ARBA00022900"/>
    </source>
</evidence>
<dbReference type="Gene3D" id="2.10.25.10">
    <property type="entry name" value="Laminin"/>
    <property type="match status" value="5"/>
</dbReference>
<keyword evidence="5" id="KW-0812">Transmembrane</keyword>
<keyword evidence="2" id="KW-0646">Protease inhibitor</keyword>
<dbReference type="Proteomes" id="UP000887581">
    <property type="component" value="Unplaced"/>
</dbReference>
<keyword evidence="7" id="KW-1185">Reference proteome</keyword>
<dbReference type="Pfam" id="PF01826">
    <property type="entry name" value="TIL"/>
    <property type="match status" value="4"/>
</dbReference>
<dbReference type="InterPro" id="IPR036084">
    <property type="entry name" value="Ser_inhib-like_sf"/>
</dbReference>
<proteinExistence type="inferred from homology"/>
<feature type="domain" description="TIL" evidence="6">
    <location>
        <begin position="265"/>
        <end position="318"/>
    </location>
</feature>
<evidence type="ECO:0000256" key="2">
    <source>
        <dbReference type="ARBA" id="ARBA00022690"/>
    </source>
</evidence>
<evidence type="ECO:0000313" key="8">
    <source>
        <dbReference type="WBParaSite" id="sdigi.contig56.g3139.t1"/>
    </source>
</evidence>
<name>A0A915PXJ0_9BILA</name>
<protein>
    <submittedName>
        <fullName evidence="8">TIL domain-containing protein</fullName>
    </submittedName>
</protein>
<dbReference type="AlphaFoldDB" id="A0A915PXJ0"/>
<accession>A0A915PXJ0</accession>
<dbReference type="InterPro" id="IPR051368">
    <property type="entry name" value="SerProtInhib-TIL_Domain"/>
</dbReference>
<evidence type="ECO:0000256" key="4">
    <source>
        <dbReference type="ARBA" id="ARBA00023157"/>
    </source>
</evidence>
<dbReference type="InterPro" id="IPR002919">
    <property type="entry name" value="TIL_dom"/>
</dbReference>
<evidence type="ECO:0000313" key="7">
    <source>
        <dbReference type="Proteomes" id="UP000887581"/>
    </source>
</evidence>
<feature type="domain" description="TIL" evidence="6">
    <location>
        <begin position="138"/>
        <end position="193"/>
    </location>
</feature>
<feature type="domain" description="TIL" evidence="6">
    <location>
        <begin position="76"/>
        <end position="131"/>
    </location>
</feature>
<evidence type="ECO:0000256" key="1">
    <source>
        <dbReference type="ARBA" id="ARBA00007611"/>
    </source>
</evidence>
<keyword evidence="5" id="KW-0472">Membrane</keyword>
<reference evidence="8" key="1">
    <citation type="submission" date="2022-11" db="UniProtKB">
        <authorList>
            <consortium name="WormBaseParasite"/>
        </authorList>
    </citation>
    <scope>IDENTIFICATION</scope>
</reference>
<keyword evidence="5" id="KW-1133">Transmembrane helix</keyword>
<dbReference type="WBParaSite" id="sdigi.contig56.g3139.t1">
    <property type="protein sequence ID" value="sdigi.contig56.g3139.t1"/>
    <property type="gene ID" value="sdigi.contig56.g3139"/>
</dbReference>
<feature type="domain" description="TIL" evidence="6">
    <location>
        <begin position="202"/>
        <end position="253"/>
    </location>
</feature>
<dbReference type="FunFam" id="2.10.25.10:FF:000055">
    <property type="entry name" value="alpha-tectorin isoform X1"/>
    <property type="match status" value="1"/>
</dbReference>
<keyword evidence="4" id="KW-1015">Disulfide bond</keyword>
<dbReference type="SUPFAM" id="SSF57567">
    <property type="entry name" value="Serine protease inhibitors"/>
    <property type="match status" value="5"/>
</dbReference>
<dbReference type="CDD" id="cd19941">
    <property type="entry name" value="TIL"/>
    <property type="match status" value="5"/>
</dbReference>
<dbReference type="GO" id="GO:0004867">
    <property type="term" value="F:serine-type endopeptidase inhibitor activity"/>
    <property type="evidence" value="ECO:0007669"/>
    <property type="project" value="UniProtKB-KW"/>
</dbReference>
<dbReference type="PANTHER" id="PTHR23259">
    <property type="entry name" value="RIDDLE"/>
    <property type="match status" value="1"/>
</dbReference>
<keyword evidence="3" id="KW-0722">Serine protease inhibitor</keyword>
<comment type="similarity">
    <text evidence="1">Belongs to the serine protease inhibitor-like (TIL domain-containing) family.</text>
</comment>
<evidence type="ECO:0000259" key="6">
    <source>
        <dbReference type="Pfam" id="PF01826"/>
    </source>
</evidence>
<sequence>MVSEISAFRLLITACIIFGDYAILPLAYSQITVLPKNEMRVELNQTTVIPKTTVFLNNHQADTVALKQNDTAEKSCSGNEMWTNCTGCELKCGQDDLKSCQNVCFKPGCECPAFLGFRRAPNGTCIPKEECPVLNLQCSVLEEFNECGSSCEETCDNFIGPMICSQECVEGCFCKQGFIRETKNGCCILPELCRFKKRSNFCGPNQEYRECGTACPKTCNGIPEDCTQRCVAGCFCKDGYVLDIDRCIPESDCQAFNKIAALKVCGENEVYRKCGNPCREICGEREATECSGCIEGCFCKLGYVLEEKSGACVKPEDCLPPKYVKCPANESFTYCGGCEGTCQKQFINCPAECGSPRCECLAKDNYVRDKSGICIHITECDKQ</sequence>
<feature type="transmembrane region" description="Helical" evidence="5">
    <location>
        <begin position="7"/>
        <end position="28"/>
    </location>
</feature>